<dbReference type="EnsemblPlants" id="Zm00001eb284880_T001">
    <property type="protein sequence ID" value="Zm00001eb284880_P001"/>
    <property type="gene ID" value="Zm00001eb284880"/>
</dbReference>
<dbReference type="PANTHER" id="PTHR22891">
    <property type="entry name" value="EUKARYOTIC TRANSLATION INITIATION FACTOR 2C"/>
    <property type="match status" value="1"/>
</dbReference>
<reference evidence="4" key="1">
    <citation type="journal article" date="2009" name="Science">
        <title>The B73 maize genome: complexity, diversity, and dynamics.</title>
        <authorList>
            <person name="Schnable P.S."/>
            <person name="Ware D."/>
            <person name="Fulton R.S."/>
            <person name="Stein J.C."/>
            <person name="Wei F."/>
            <person name="Pasternak S."/>
            <person name="Liang C."/>
            <person name="Zhang J."/>
            <person name="Fulton L."/>
            <person name="Graves T.A."/>
            <person name="Minx P."/>
            <person name="Reily A.D."/>
            <person name="Courtney L."/>
            <person name="Kruchowski S.S."/>
            <person name="Tomlinson C."/>
            <person name="Strong C."/>
            <person name="Delehaunty K."/>
            <person name="Fronick C."/>
            <person name="Courtney B."/>
            <person name="Rock S.M."/>
            <person name="Belter E."/>
            <person name="Du F."/>
            <person name="Kim K."/>
            <person name="Abbott R.M."/>
            <person name="Cotton M."/>
            <person name="Levy A."/>
            <person name="Marchetto P."/>
            <person name="Ochoa K."/>
            <person name="Jackson S.M."/>
            <person name="Gillam B."/>
            <person name="Chen W."/>
            <person name="Yan L."/>
            <person name="Higginbotham J."/>
            <person name="Cardenas M."/>
            <person name="Waligorski J."/>
            <person name="Applebaum E."/>
            <person name="Phelps L."/>
            <person name="Falcone J."/>
            <person name="Kanchi K."/>
            <person name="Thane T."/>
            <person name="Scimone A."/>
            <person name="Thane N."/>
            <person name="Henke J."/>
            <person name="Wang T."/>
            <person name="Ruppert J."/>
            <person name="Shah N."/>
            <person name="Rotter K."/>
            <person name="Hodges J."/>
            <person name="Ingenthron E."/>
            <person name="Cordes M."/>
            <person name="Kohlberg S."/>
            <person name="Sgro J."/>
            <person name="Delgado B."/>
            <person name="Mead K."/>
            <person name="Chinwalla A."/>
            <person name="Leonard S."/>
            <person name="Crouse K."/>
            <person name="Collura K."/>
            <person name="Kudrna D."/>
            <person name="Currie J."/>
            <person name="He R."/>
            <person name="Angelova A."/>
            <person name="Rajasekar S."/>
            <person name="Mueller T."/>
            <person name="Lomeli R."/>
            <person name="Scara G."/>
            <person name="Ko A."/>
            <person name="Delaney K."/>
            <person name="Wissotski M."/>
            <person name="Lopez G."/>
            <person name="Campos D."/>
            <person name="Braidotti M."/>
            <person name="Ashley E."/>
            <person name="Golser W."/>
            <person name="Kim H."/>
            <person name="Lee S."/>
            <person name="Lin J."/>
            <person name="Dujmic Z."/>
            <person name="Kim W."/>
            <person name="Talag J."/>
            <person name="Zuccolo A."/>
            <person name="Fan C."/>
            <person name="Sebastian A."/>
            <person name="Kramer M."/>
            <person name="Spiegel L."/>
            <person name="Nascimento L."/>
            <person name="Zutavern T."/>
            <person name="Miller B."/>
            <person name="Ambroise C."/>
            <person name="Muller S."/>
            <person name="Spooner W."/>
            <person name="Narechania A."/>
            <person name="Ren L."/>
            <person name="Wei S."/>
            <person name="Kumari S."/>
            <person name="Faga B."/>
            <person name="Levy M.J."/>
            <person name="McMahan L."/>
            <person name="Van Buren P."/>
            <person name="Vaughn M.W."/>
            <person name="Ying K."/>
            <person name="Yeh C.-T."/>
            <person name="Emrich S.J."/>
            <person name="Jia Y."/>
            <person name="Kalyanaraman A."/>
            <person name="Hsia A.-P."/>
            <person name="Barbazuk W.B."/>
            <person name="Baucom R.S."/>
            <person name="Brutnell T.P."/>
            <person name="Carpita N.C."/>
            <person name="Chaparro C."/>
            <person name="Chia J.-M."/>
            <person name="Deragon J.-M."/>
            <person name="Estill J.C."/>
            <person name="Fu Y."/>
            <person name="Jeddeloh J.A."/>
            <person name="Han Y."/>
            <person name="Lee H."/>
            <person name="Li P."/>
            <person name="Lisch D.R."/>
            <person name="Liu S."/>
            <person name="Liu Z."/>
            <person name="Nagel D.H."/>
            <person name="McCann M.C."/>
            <person name="SanMiguel P."/>
            <person name="Myers A.M."/>
            <person name="Nettleton D."/>
            <person name="Nguyen J."/>
            <person name="Penning B.W."/>
            <person name="Ponnala L."/>
            <person name="Schneider K.L."/>
            <person name="Schwartz D.C."/>
            <person name="Sharma A."/>
            <person name="Soderlund C."/>
            <person name="Springer N.M."/>
            <person name="Sun Q."/>
            <person name="Wang H."/>
            <person name="Waterman M."/>
            <person name="Westerman R."/>
            <person name="Wolfgruber T.K."/>
            <person name="Yang L."/>
            <person name="Yu Y."/>
            <person name="Zhang L."/>
            <person name="Zhou S."/>
            <person name="Zhu Q."/>
            <person name="Bennetzen J.L."/>
            <person name="Dawe R.K."/>
            <person name="Jiang J."/>
            <person name="Jiang N."/>
            <person name="Presting G.G."/>
            <person name="Wessler S.R."/>
            <person name="Aluru S."/>
            <person name="Martienssen R.A."/>
            <person name="Clifton S.W."/>
            <person name="McCombie W.R."/>
            <person name="Wing R.A."/>
            <person name="Wilson R.K."/>
        </authorList>
    </citation>
    <scope>NUCLEOTIDE SEQUENCE [LARGE SCALE GENOMIC DNA]</scope>
    <source>
        <strain evidence="4">cv. B73</strain>
    </source>
</reference>
<feature type="domain" description="PAZ" evidence="2">
    <location>
        <begin position="57"/>
        <end position="161"/>
    </location>
</feature>
<dbReference type="InterPro" id="IPR003100">
    <property type="entry name" value="PAZ_dom"/>
</dbReference>
<dbReference type="Gene3D" id="2.170.260.10">
    <property type="entry name" value="paz domain"/>
    <property type="match status" value="1"/>
</dbReference>
<dbReference type="InterPro" id="IPR014811">
    <property type="entry name" value="ArgoL1"/>
</dbReference>
<dbReference type="AlphaFoldDB" id="A0A804UBF4"/>
<organism evidence="3 4">
    <name type="scientific">Zea mays</name>
    <name type="common">Maize</name>
    <dbReference type="NCBI Taxonomy" id="4577"/>
    <lineage>
        <taxon>Eukaryota</taxon>
        <taxon>Viridiplantae</taxon>
        <taxon>Streptophyta</taxon>
        <taxon>Embryophyta</taxon>
        <taxon>Tracheophyta</taxon>
        <taxon>Spermatophyta</taxon>
        <taxon>Magnoliopsida</taxon>
        <taxon>Liliopsida</taxon>
        <taxon>Poales</taxon>
        <taxon>Poaceae</taxon>
        <taxon>PACMAD clade</taxon>
        <taxon>Panicoideae</taxon>
        <taxon>Andropogonodae</taxon>
        <taxon>Andropogoneae</taxon>
        <taxon>Tripsacinae</taxon>
        <taxon>Zea</taxon>
    </lineage>
</organism>
<dbReference type="PROSITE" id="PS50821">
    <property type="entry name" value="PAZ"/>
    <property type="match status" value="1"/>
</dbReference>
<dbReference type="GO" id="GO:0003723">
    <property type="term" value="F:RNA binding"/>
    <property type="evidence" value="ECO:0007669"/>
    <property type="project" value="InterPro"/>
</dbReference>
<dbReference type="InterPro" id="IPR036085">
    <property type="entry name" value="PAZ_dom_sf"/>
</dbReference>
<dbReference type="Pfam" id="PF08699">
    <property type="entry name" value="ArgoL1"/>
    <property type="match status" value="1"/>
</dbReference>
<dbReference type="InParanoid" id="A0A804UBF4"/>
<dbReference type="CDD" id="cd02846">
    <property type="entry name" value="PAZ_argonaute_like"/>
    <property type="match status" value="1"/>
</dbReference>
<protein>
    <recommendedName>
        <fullName evidence="2">PAZ domain-containing protein</fullName>
    </recommendedName>
</protein>
<sequence length="250" mass="27617">MFLAGRQADAPQEALQVLDIVLRELPTARYSPVGRPTKMGLSLNIDMSSTAFIEPLPMIDFVAQLLNRDILVRPLSDSDRVKIKKTLRGVKVEVTHRGNMRRKYRISGLTSQATRELSFPVDDRGTVKTVVQYFMETYGFKLRPRASRAGRSFVWPPRSLGCKVGRSFVLARGVGEGDADESAVGQSLEQLSFVLGGAADQRMPAGRWGVLRWRRPGVSGAELGTLRPGGGEGSHSLGGIRQKTWEHTQR</sequence>
<accession>A0A804UBF4</accession>
<feature type="region of interest" description="Disordered" evidence="1">
    <location>
        <begin position="222"/>
        <end position="250"/>
    </location>
</feature>
<dbReference type="Pfam" id="PF02170">
    <property type="entry name" value="PAZ"/>
    <property type="match status" value="1"/>
</dbReference>
<evidence type="ECO:0000313" key="3">
    <source>
        <dbReference type="EnsemblPlants" id="Zm00001eb284880_P001"/>
    </source>
</evidence>
<evidence type="ECO:0000313" key="4">
    <source>
        <dbReference type="Proteomes" id="UP000007305"/>
    </source>
</evidence>
<evidence type="ECO:0000256" key="1">
    <source>
        <dbReference type="SAM" id="MobiDB-lite"/>
    </source>
</evidence>
<reference evidence="3" key="3">
    <citation type="submission" date="2021-05" db="UniProtKB">
        <authorList>
            <consortium name="EnsemblPlants"/>
        </authorList>
    </citation>
    <scope>IDENTIFICATION</scope>
    <source>
        <strain evidence="3">cv. B73</strain>
    </source>
</reference>
<evidence type="ECO:0000259" key="2">
    <source>
        <dbReference type="PROSITE" id="PS50821"/>
    </source>
</evidence>
<proteinExistence type="predicted"/>
<dbReference type="Gramene" id="Zm00001eb284880_T001">
    <property type="protein sequence ID" value="Zm00001eb284880_P001"/>
    <property type="gene ID" value="Zm00001eb284880"/>
</dbReference>
<name>A0A804UBF4_MAIZE</name>
<reference evidence="3" key="2">
    <citation type="submission" date="2019-07" db="EMBL/GenBank/DDBJ databases">
        <authorList>
            <person name="Seetharam A."/>
            <person name="Woodhouse M."/>
            <person name="Cannon E."/>
        </authorList>
    </citation>
    <scope>NUCLEOTIDE SEQUENCE [LARGE SCALE GENOMIC DNA]</scope>
    <source>
        <strain evidence="3">cv. B73</strain>
    </source>
</reference>
<dbReference type="SUPFAM" id="SSF101690">
    <property type="entry name" value="PAZ domain"/>
    <property type="match status" value="1"/>
</dbReference>
<dbReference type="Proteomes" id="UP000007305">
    <property type="component" value="Chromosome 6"/>
</dbReference>
<keyword evidence="4" id="KW-1185">Reference proteome</keyword>